<dbReference type="RefSeq" id="WP_077591196.1">
    <property type="nucleotide sequence ID" value="NZ_CP019641.1"/>
</dbReference>
<accession>A0A1Q2L4F3</accession>
<dbReference type="Proteomes" id="UP000188184">
    <property type="component" value="Plasmid unnamed1"/>
</dbReference>
<dbReference type="AlphaFoldDB" id="A0A1Q2L4F3"/>
<geneLocation type="plasmid" evidence="1 2">
    <name>unnamed1</name>
</geneLocation>
<keyword evidence="1" id="KW-0614">Plasmid</keyword>
<protein>
    <submittedName>
        <fullName evidence="1">Uncharacterized protein</fullName>
    </submittedName>
</protein>
<name>A0A1Q2L4F3_9BACL</name>
<gene>
    <name evidence="1" type="ORF">B0X71_19380</name>
</gene>
<evidence type="ECO:0000313" key="1">
    <source>
        <dbReference type="EMBL" id="AQQ55338.1"/>
    </source>
</evidence>
<dbReference type="OrthoDB" id="2679964at2"/>
<sequence length="122" mass="13960">MAIFEANRMIALAKKDKLIAMMIKDLGKDERALKAIFNSEVFGDSAMEHSYRTCMKPIQEEAPVKEYEFQTKIQHGNKVEETVLYGFGATEEQAREDAHHEFCHLQQIPRSMVTIGKVLSIK</sequence>
<dbReference type="KEGG" id="pmar:B0X71_19380"/>
<organism evidence="1 2">
    <name type="scientific">Planococcus lenghuensis</name>
    <dbReference type="NCBI Taxonomy" id="2213202"/>
    <lineage>
        <taxon>Bacteria</taxon>
        <taxon>Bacillati</taxon>
        <taxon>Bacillota</taxon>
        <taxon>Bacilli</taxon>
        <taxon>Bacillales</taxon>
        <taxon>Caryophanaceae</taxon>
        <taxon>Planococcus</taxon>
    </lineage>
</organism>
<proteinExistence type="predicted"/>
<keyword evidence="2" id="KW-1185">Reference proteome</keyword>
<dbReference type="EMBL" id="CP019641">
    <property type="protein sequence ID" value="AQQ55338.1"/>
    <property type="molecule type" value="Genomic_DNA"/>
</dbReference>
<evidence type="ECO:0000313" key="2">
    <source>
        <dbReference type="Proteomes" id="UP000188184"/>
    </source>
</evidence>
<reference evidence="1 2" key="1">
    <citation type="submission" date="2017-02" db="EMBL/GenBank/DDBJ databases">
        <title>The complete genomic sequence of a novel cold adapted crude oil-degrading bacterium Planococcus qaidamina Y42.</title>
        <authorList>
            <person name="Yang R."/>
        </authorList>
    </citation>
    <scope>NUCLEOTIDE SEQUENCE [LARGE SCALE GENOMIC DNA]</scope>
    <source>
        <strain evidence="1 2">Y42</strain>
        <plasmid evidence="1 2">unnamed1</plasmid>
    </source>
</reference>